<dbReference type="InterPro" id="IPR051320">
    <property type="entry name" value="Viral_Replic_Matur_Polypro"/>
</dbReference>
<dbReference type="PANTHER" id="PTHR33064">
    <property type="entry name" value="POL PROTEIN"/>
    <property type="match status" value="1"/>
</dbReference>
<evidence type="ECO:0000313" key="3">
    <source>
        <dbReference type="Proteomes" id="UP001630127"/>
    </source>
</evidence>
<protein>
    <recommendedName>
        <fullName evidence="1">Reverse transcriptase/retrotransposon-derived protein RNase H-like domain-containing protein</fullName>
    </recommendedName>
</protein>
<dbReference type="PANTHER" id="PTHR33064:SF40">
    <property type="entry name" value="REVERSE TRANSCRIPTASE_RETROTRANSPOSON-DERIVED PROTEIN RNASE H-LIKE DOMAIN-CONTAINING PROTEIN"/>
    <property type="match status" value="1"/>
</dbReference>
<organism evidence="2 3">
    <name type="scientific">Cinchona calisaya</name>
    <dbReference type="NCBI Taxonomy" id="153742"/>
    <lineage>
        <taxon>Eukaryota</taxon>
        <taxon>Viridiplantae</taxon>
        <taxon>Streptophyta</taxon>
        <taxon>Embryophyta</taxon>
        <taxon>Tracheophyta</taxon>
        <taxon>Spermatophyta</taxon>
        <taxon>Magnoliopsida</taxon>
        <taxon>eudicotyledons</taxon>
        <taxon>Gunneridae</taxon>
        <taxon>Pentapetalae</taxon>
        <taxon>asterids</taxon>
        <taxon>lamiids</taxon>
        <taxon>Gentianales</taxon>
        <taxon>Rubiaceae</taxon>
        <taxon>Cinchonoideae</taxon>
        <taxon>Cinchoneae</taxon>
        <taxon>Cinchona</taxon>
    </lineage>
</organism>
<name>A0ABD2ZQG9_9GENT</name>
<evidence type="ECO:0000313" key="2">
    <source>
        <dbReference type="EMBL" id="KAL3520425.1"/>
    </source>
</evidence>
<accession>A0ABD2ZQG9</accession>
<keyword evidence="3" id="KW-1185">Reference proteome</keyword>
<reference evidence="2 3" key="1">
    <citation type="submission" date="2024-11" db="EMBL/GenBank/DDBJ databases">
        <title>A near-complete genome assembly of Cinchona calisaya.</title>
        <authorList>
            <person name="Lian D.C."/>
            <person name="Zhao X.W."/>
            <person name="Wei L."/>
        </authorList>
    </citation>
    <scope>NUCLEOTIDE SEQUENCE [LARGE SCALE GENOMIC DNA]</scope>
    <source>
        <tissue evidence="2">Nenye</tissue>
    </source>
</reference>
<dbReference type="SUPFAM" id="SSF56672">
    <property type="entry name" value="DNA/RNA polymerases"/>
    <property type="match status" value="1"/>
</dbReference>
<comment type="caution">
    <text evidence="2">The sequence shown here is derived from an EMBL/GenBank/DDBJ whole genome shotgun (WGS) entry which is preliminary data.</text>
</comment>
<sequence>MWYVGTNQAFHKLKSIMVHPPMLALPNFNKEFVVETNASGNGIRAVLMQEGRPLSYFNKALGTKHLALSVYEKEMLAMVTAIQKWRPNLLPDTL</sequence>
<dbReference type="AlphaFoldDB" id="A0ABD2ZQG9"/>
<dbReference type="Proteomes" id="UP001630127">
    <property type="component" value="Unassembled WGS sequence"/>
</dbReference>
<dbReference type="EMBL" id="JBJUIK010000008">
    <property type="protein sequence ID" value="KAL3520425.1"/>
    <property type="molecule type" value="Genomic_DNA"/>
</dbReference>
<dbReference type="InterPro" id="IPR041577">
    <property type="entry name" value="RT_RNaseH_2"/>
</dbReference>
<dbReference type="InterPro" id="IPR043502">
    <property type="entry name" value="DNA/RNA_pol_sf"/>
</dbReference>
<evidence type="ECO:0000259" key="1">
    <source>
        <dbReference type="Pfam" id="PF17919"/>
    </source>
</evidence>
<feature type="domain" description="Reverse transcriptase/retrotransposon-derived protein RNase H-like" evidence="1">
    <location>
        <begin position="6"/>
        <end position="89"/>
    </location>
</feature>
<proteinExistence type="predicted"/>
<dbReference type="Pfam" id="PF17919">
    <property type="entry name" value="RT_RNaseH_2"/>
    <property type="match status" value="1"/>
</dbReference>
<gene>
    <name evidence="2" type="ORF">ACH5RR_018574</name>
</gene>